<accession>A0A0R3TC16</accession>
<dbReference type="AlphaFoldDB" id="A0A0R3TC16"/>
<sequence>LGLIGTVLGGVTLGVIGAAAAYGIQKSREKRDH</sequence>
<evidence type="ECO:0000313" key="2">
    <source>
        <dbReference type="WBParaSite" id="HNAJ_0000460501-mRNA-1"/>
    </source>
</evidence>
<feature type="transmembrane region" description="Helical" evidence="1">
    <location>
        <begin position="6"/>
        <end position="24"/>
    </location>
</feature>
<keyword evidence="1" id="KW-0812">Transmembrane</keyword>
<reference evidence="2" key="1">
    <citation type="submission" date="2017-02" db="UniProtKB">
        <authorList>
            <consortium name="WormBaseParasite"/>
        </authorList>
    </citation>
    <scope>IDENTIFICATION</scope>
</reference>
<name>A0A0R3TC16_RODNA</name>
<keyword evidence="1" id="KW-1133">Transmembrane helix</keyword>
<dbReference type="WBParaSite" id="HNAJ_0000460501-mRNA-1">
    <property type="protein sequence ID" value="HNAJ_0000460501-mRNA-1"/>
    <property type="gene ID" value="HNAJ_0000460501"/>
</dbReference>
<keyword evidence="1" id="KW-0472">Membrane</keyword>
<proteinExistence type="predicted"/>
<organism evidence="2">
    <name type="scientific">Rodentolepis nana</name>
    <name type="common">Dwarf tapeworm</name>
    <name type="synonym">Hymenolepis nana</name>
    <dbReference type="NCBI Taxonomy" id="102285"/>
    <lineage>
        <taxon>Eukaryota</taxon>
        <taxon>Metazoa</taxon>
        <taxon>Spiralia</taxon>
        <taxon>Lophotrochozoa</taxon>
        <taxon>Platyhelminthes</taxon>
        <taxon>Cestoda</taxon>
        <taxon>Eucestoda</taxon>
        <taxon>Cyclophyllidea</taxon>
        <taxon>Hymenolepididae</taxon>
        <taxon>Rodentolepis</taxon>
    </lineage>
</organism>
<protein>
    <submittedName>
        <fullName evidence="2">MHC class II antigen</fullName>
    </submittedName>
</protein>
<evidence type="ECO:0000256" key="1">
    <source>
        <dbReference type="SAM" id="Phobius"/>
    </source>
</evidence>